<evidence type="ECO:0000259" key="1">
    <source>
        <dbReference type="Pfam" id="PF13482"/>
    </source>
</evidence>
<evidence type="ECO:0000313" key="3">
    <source>
        <dbReference type="Proteomes" id="UP000758611"/>
    </source>
</evidence>
<dbReference type="GO" id="GO:0003676">
    <property type="term" value="F:nucleic acid binding"/>
    <property type="evidence" value="ECO:0007669"/>
    <property type="project" value="InterPro"/>
</dbReference>
<dbReference type="Gene3D" id="3.30.420.10">
    <property type="entry name" value="Ribonuclease H-like superfamily/Ribonuclease H"/>
    <property type="match status" value="1"/>
</dbReference>
<comment type="caution">
    <text evidence="2">The sequence shown here is derived from an EMBL/GenBank/DDBJ whole genome shotgun (WGS) entry which is preliminary data.</text>
</comment>
<reference evidence="2" key="1">
    <citation type="submission" date="2020-04" db="EMBL/GenBank/DDBJ databases">
        <title>Deep metagenomics examines the oral microbiome during advanced dental caries in children, revealing novel taxa and co-occurrences with host molecules.</title>
        <authorList>
            <person name="Baker J.L."/>
            <person name="Morton J.T."/>
            <person name="Dinis M."/>
            <person name="Alvarez R."/>
            <person name="Tran N.C."/>
            <person name="Knight R."/>
            <person name="Edlund A."/>
        </authorList>
    </citation>
    <scope>NUCLEOTIDE SEQUENCE</scope>
    <source>
        <strain evidence="2">JCVI_23_bin.11</strain>
    </source>
</reference>
<evidence type="ECO:0000313" key="2">
    <source>
        <dbReference type="EMBL" id="MBF1307139.1"/>
    </source>
</evidence>
<gene>
    <name evidence="2" type="ORF">HXM94_05110</name>
</gene>
<organism evidence="2 3">
    <name type="scientific">Parvimonas micra</name>
    <dbReference type="NCBI Taxonomy" id="33033"/>
    <lineage>
        <taxon>Bacteria</taxon>
        <taxon>Bacillati</taxon>
        <taxon>Bacillota</taxon>
        <taxon>Tissierellia</taxon>
        <taxon>Tissierellales</taxon>
        <taxon>Peptoniphilaceae</taxon>
        <taxon>Parvimonas</taxon>
    </lineage>
</organism>
<name>A0A930DZS6_9FIRM</name>
<protein>
    <submittedName>
        <fullName evidence="2">Ribonuclease H-like domain-containing protein</fullName>
    </submittedName>
</protein>
<feature type="domain" description="YprB ribonuclease H-like" evidence="1">
    <location>
        <begin position="100"/>
        <end position="263"/>
    </location>
</feature>
<dbReference type="AlphaFoldDB" id="A0A930DZS6"/>
<dbReference type="EMBL" id="JABZRE010000016">
    <property type="protein sequence ID" value="MBF1307139.1"/>
    <property type="molecule type" value="Genomic_DNA"/>
</dbReference>
<dbReference type="RefSeq" id="WP_278477829.1">
    <property type="nucleotide sequence ID" value="NZ_JABZRE010000016.1"/>
</dbReference>
<dbReference type="InterPro" id="IPR038720">
    <property type="entry name" value="YprB_RNase_H-like_dom"/>
</dbReference>
<accession>A0A930DZS6</accession>
<dbReference type="InterPro" id="IPR036397">
    <property type="entry name" value="RNaseH_sf"/>
</dbReference>
<dbReference type="InterPro" id="IPR012337">
    <property type="entry name" value="RNaseH-like_sf"/>
</dbReference>
<dbReference type="SUPFAM" id="SSF53098">
    <property type="entry name" value="Ribonuclease H-like"/>
    <property type="match status" value="1"/>
</dbReference>
<dbReference type="PANTHER" id="PTHR38462">
    <property type="entry name" value="EXONUCLEASE-LIKE PROTEIN"/>
    <property type="match status" value="1"/>
</dbReference>
<dbReference type="Pfam" id="PF13482">
    <property type="entry name" value="RNase_H_2"/>
    <property type="match status" value="1"/>
</dbReference>
<dbReference type="Proteomes" id="UP000758611">
    <property type="component" value="Unassembled WGS sequence"/>
</dbReference>
<dbReference type="PANTHER" id="PTHR38462:SF1">
    <property type="entry name" value="YPRB RIBONUCLEASE H-LIKE DOMAIN-CONTAINING PROTEIN"/>
    <property type="match status" value="1"/>
</dbReference>
<proteinExistence type="predicted"/>
<sequence>MGVQVLFPAPLLLWVVVKKVEFLGSTFFIVKQQGSRVPSRCEASWKGGVLIAKQQGSRVPSRCEASWKGGVLIFKFKKEVIMKKVVNIEKTDSNFKDYILFDIETTGLNRTKDFMYMFGICEKKGKNLIYSQYYIEDESEEKELILKVNELLSTKKVISYNGDRFDFPFIRKKMEKYNISKVDFENIDIYRQLQKLNFFLDEPSLKAINLGKRLGFDVHDHVNQQEMPKIFKMYQELKDKEMLSKLIYHNYIDLQVLSYIYEYKESILNKILTINNKKFTGILKTIYIQKNYLITRLSNPKNIDINFHQNNYSITSNKNEIKISLELEDGLIENNIKAKVFKSKYENKIFRESQNLTENFILITKNNKIIKENLLLLLNLI</sequence>